<keyword evidence="6" id="KW-0539">Nucleus</keyword>
<dbReference type="InterPro" id="IPR003593">
    <property type="entry name" value="AAA+_ATPase"/>
</dbReference>
<evidence type="ECO:0000256" key="7">
    <source>
        <dbReference type="ARBA" id="ARBA00023306"/>
    </source>
</evidence>
<dbReference type="PANTHER" id="PTHR46765:SF1">
    <property type="entry name" value="P-LOOP CONTAINING NUCLEOSIDE TRIPHOSPHATE HYDROLASES SUPERFAMILY PROTEIN"/>
    <property type="match status" value="1"/>
</dbReference>
<name>A0A8H7A4P8_PLEOS</name>
<dbReference type="GO" id="GO:0016887">
    <property type="term" value="F:ATP hydrolysis activity"/>
    <property type="evidence" value="ECO:0007669"/>
    <property type="project" value="InterPro"/>
</dbReference>
<dbReference type="VEuPathDB" id="FungiDB:PC9H_000938"/>
<comment type="subcellular location">
    <subcellularLocation>
        <location evidence="1">Nucleus</location>
    </subcellularLocation>
</comment>
<dbReference type="InterPro" id="IPR053016">
    <property type="entry name" value="CTF18-RFC_complex"/>
</dbReference>
<keyword evidence="2" id="KW-0235">DNA replication</keyword>
<dbReference type="CDD" id="cd18140">
    <property type="entry name" value="HLD_clamp_RFC"/>
    <property type="match status" value="1"/>
</dbReference>
<feature type="region of interest" description="Disordered" evidence="9">
    <location>
        <begin position="812"/>
        <end position="840"/>
    </location>
</feature>
<dbReference type="Pfam" id="PF00004">
    <property type="entry name" value="AAA"/>
    <property type="match status" value="1"/>
</dbReference>
<feature type="region of interest" description="Disordered" evidence="9">
    <location>
        <begin position="1"/>
        <end position="74"/>
    </location>
</feature>
<dbReference type="SUPFAM" id="SSF52540">
    <property type="entry name" value="P-loop containing nucleoside triphosphate hydrolases"/>
    <property type="match status" value="1"/>
</dbReference>
<keyword evidence="4" id="KW-0067">ATP-binding</keyword>
<dbReference type="Gene3D" id="3.40.50.300">
    <property type="entry name" value="P-loop containing nucleotide triphosphate hydrolases"/>
    <property type="match status" value="1"/>
</dbReference>
<reference evidence="11" key="1">
    <citation type="submission" date="2019-07" db="EMBL/GenBank/DDBJ databases">
        <authorList>
            <person name="Palmer J.M."/>
        </authorList>
    </citation>
    <scope>NUCLEOTIDE SEQUENCE</scope>
    <source>
        <strain evidence="11">PC9</strain>
    </source>
</reference>
<dbReference type="EMBL" id="JACETU010000001">
    <property type="protein sequence ID" value="KAF7440592.1"/>
    <property type="molecule type" value="Genomic_DNA"/>
</dbReference>
<dbReference type="SMART" id="SM00382">
    <property type="entry name" value="AAA"/>
    <property type="match status" value="1"/>
</dbReference>
<dbReference type="GO" id="GO:0003677">
    <property type="term" value="F:DNA binding"/>
    <property type="evidence" value="ECO:0007669"/>
    <property type="project" value="UniProtKB-KW"/>
</dbReference>
<dbReference type="AlphaFoldDB" id="A0A8H7A4P8"/>
<dbReference type="GO" id="GO:0005634">
    <property type="term" value="C:nucleus"/>
    <property type="evidence" value="ECO:0007669"/>
    <property type="project" value="UniProtKB-SubCell"/>
</dbReference>
<evidence type="ECO:0000256" key="3">
    <source>
        <dbReference type="ARBA" id="ARBA00022741"/>
    </source>
</evidence>
<comment type="caution">
    <text evidence="11">The sequence shown here is derived from an EMBL/GenBank/DDBJ whole genome shotgun (WGS) entry which is preliminary data.</text>
</comment>
<dbReference type="GeneID" id="59370779"/>
<dbReference type="Gene3D" id="1.10.8.60">
    <property type="match status" value="1"/>
</dbReference>
<keyword evidence="3" id="KW-0547">Nucleotide-binding</keyword>
<dbReference type="InterPro" id="IPR047854">
    <property type="entry name" value="RFC_lid"/>
</dbReference>
<dbReference type="CDD" id="cd00009">
    <property type="entry name" value="AAA"/>
    <property type="match status" value="1"/>
</dbReference>
<feature type="domain" description="AAA+ ATPase" evidence="10">
    <location>
        <begin position="320"/>
        <end position="464"/>
    </location>
</feature>
<dbReference type="InterPro" id="IPR027417">
    <property type="entry name" value="P-loop_NTPase"/>
</dbReference>
<feature type="region of interest" description="Disordered" evidence="9">
    <location>
        <begin position="127"/>
        <end position="151"/>
    </location>
</feature>
<evidence type="ECO:0000259" key="10">
    <source>
        <dbReference type="SMART" id="SM00382"/>
    </source>
</evidence>
<evidence type="ECO:0000256" key="8">
    <source>
        <dbReference type="ARBA" id="ARBA00043975"/>
    </source>
</evidence>
<accession>A0A8H7A4P8</accession>
<keyword evidence="5" id="KW-0238">DNA-binding</keyword>
<dbReference type="OrthoDB" id="2195431at2759"/>
<evidence type="ECO:0000256" key="9">
    <source>
        <dbReference type="SAM" id="MobiDB-lite"/>
    </source>
</evidence>
<evidence type="ECO:0000313" key="11">
    <source>
        <dbReference type="EMBL" id="KAF7440592.1"/>
    </source>
</evidence>
<dbReference type="PANTHER" id="PTHR46765">
    <property type="entry name" value="P-LOOP CONTAINING NUCLEOSIDE TRIPHOSPHATE HYDROLASES SUPERFAMILY PROTEIN"/>
    <property type="match status" value="1"/>
</dbReference>
<dbReference type="Proteomes" id="UP000623687">
    <property type="component" value="Unassembled WGS sequence"/>
</dbReference>
<evidence type="ECO:0000256" key="1">
    <source>
        <dbReference type="ARBA" id="ARBA00004123"/>
    </source>
</evidence>
<keyword evidence="12" id="KW-1185">Reference proteome</keyword>
<evidence type="ECO:0000313" key="12">
    <source>
        <dbReference type="Proteomes" id="UP000623687"/>
    </source>
</evidence>
<sequence>MAVFLSNGLLGGGQQKEPATEPSTSAKLPSFVPTDLLNPIEEDTSTSTRHIDPADANQGLSEPPTFTLDKDSMTESRSFVSNGLLSGAEPVDTNQDPSARISMLNTETTPASRSFVSNGLLSSTEPIEANQDQSPQTPAPNTETTPASHSFVSNGLLSNIASSTSSFPMDRPPQASSSTLRFNVQARTFSGKAVYIRKKSKLLTNQPTQQLSSQKIGKLLDVPIHRLMDELSAATAARLAALPSREIDTKNAAPEDTLLVDRYRPRRYVELIGSERVARDTMTWVKMWDWCVFGRKKGKKRARDGDEELYDDDEYHRPRDKKLLLLSGPPGLGKTTLAHVIARQAGYEVMEINASDARSGQIVDDRIKPTLEAGATIGSKKPVLLIIDEIDGATGAGDSSATFIHKLVQLTQQKSKKKRNGQKNGPEVKKPILRPIICICNDHNAASLAKLRPYAYQIRMSRPADIHTVKRLRTICDAEGLKAETRALGTLVGIARGDLRSCLNTLQFIKSRSDEVTEAMIRRATAGTREADNTISSVLNSLFNPMTRKRVKELGLTEDQEGRYVSRLSQEIDAVGKESSIATGCFAHYANLRQLDANFSRYEKANEWLGVYDYMTSAMYSEGEFALSQYIPYLLIPFHPLFQERGSARVERSQADWEHSQTRRTNEEIFKSLAGCIRIASGKLGGSYRQFMSSPVLETEFAPYLNRIISPPLRPVNSQIVRPEERTLLTRLVNIMASLELRFMQERAEDGQLTYRLDPPIDVFVNYDGKRAVDITVTRYAVRHIVAGEVEAKLTGQRVDIVERSKPSFRSFFGSSDKSNAPSRTRLGDHADGPPSKRIKVDLADKPPTDFFGRPIDLTKITVANQAHQKKHAAKCFKISYRFAEGNSAAVRRPVKLDSFL</sequence>
<dbReference type="InterPro" id="IPR003959">
    <property type="entry name" value="ATPase_AAA_core"/>
</dbReference>
<proteinExistence type="inferred from homology"/>
<dbReference type="RefSeq" id="XP_036636436.1">
    <property type="nucleotide sequence ID" value="XM_036770591.1"/>
</dbReference>
<evidence type="ECO:0000256" key="5">
    <source>
        <dbReference type="ARBA" id="ARBA00023125"/>
    </source>
</evidence>
<keyword evidence="7" id="KW-0131">Cell cycle</keyword>
<feature type="compositionally biased region" description="Polar residues" evidence="9">
    <location>
        <begin position="813"/>
        <end position="823"/>
    </location>
</feature>
<dbReference type="GO" id="GO:0006260">
    <property type="term" value="P:DNA replication"/>
    <property type="evidence" value="ECO:0007669"/>
    <property type="project" value="UniProtKB-KW"/>
</dbReference>
<organism evidence="11 12">
    <name type="scientific">Pleurotus ostreatus</name>
    <name type="common">Oyster mushroom</name>
    <name type="synonym">White-rot fungus</name>
    <dbReference type="NCBI Taxonomy" id="5322"/>
    <lineage>
        <taxon>Eukaryota</taxon>
        <taxon>Fungi</taxon>
        <taxon>Dikarya</taxon>
        <taxon>Basidiomycota</taxon>
        <taxon>Agaricomycotina</taxon>
        <taxon>Agaricomycetes</taxon>
        <taxon>Agaricomycetidae</taxon>
        <taxon>Agaricales</taxon>
        <taxon>Pleurotineae</taxon>
        <taxon>Pleurotaceae</taxon>
        <taxon>Pleurotus</taxon>
    </lineage>
</organism>
<evidence type="ECO:0000256" key="6">
    <source>
        <dbReference type="ARBA" id="ARBA00023242"/>
    </source>
</evidence>
<gene>
    <name evidence="11" type="ORF">PC9H_000938</name>
</gene>
<evidence type="ECO:0000256" key="4">
    <source>
        <dbReference type="ARBA" id="ARBA00022840"/>
    </source>
</evidence>
<protein>
    <recommendedName>
        <fullName evidence="10">AAA+ ATPase domain-containing protein</fullName>
    </recommendedName>
</protein>
<dbReference type="GO" id="GO:0005524">
    <property type="term" value="F:ATP binding"/>
    <property type="evidence" value="ECO:0007669"/>
    <property type="project" value="UniProtKB-KW"/>
</dbReference>
<comment type="similarity">
    <text evidence="8">Belongs to the activator 1 small subunits family. CTF18 subfamily.</text>
</comment>
<evidence type="ECO:0000256" key="2">
    <source>
        <dbReference type="ARBA" id="ARBA00022705"/>
    </source>
</evidence>